<protein>
    <recommendedName>
        <fullName evidence="1">DUF6968 domain-containing protein</fullName>
    </recommendedName>
</protein>
<dbReference type="Proteomes" id="UP001604043">
    <property type="component" value="Unassembled WGS sequence"/>
</dbReference>
<dbReference type="EMBL" id="JBAFUR010000003">
    <property type="protein sequence ID" value="MFG1253368.1"/>
    <property type="molecule type" value="Genomic_DNA"/>
</dbReference>
<dbReference type="Pfam" id="PF22302">
    <property type="entry name" value="DUF6968"/>
    <property type="match status" value="1"/>
</dbReference>
<evidence type="ECO:0000259" key="1">
    <source>
        <dbReference type="Pfam" id="PF22302"/>
    </source>
</evidence>
<dbReference type="InterPro" id="IPR054241">
    <property type="entry name" value="DUF6968"/>
</dbReference>
<organism evidence="2 3">
    <name type="scientific">Xanthobacter aminoxidans</name>
    <dbReference type="NCBI Taxonomy" id="186280"/>
    <lineage>
        <taxon>Bacteria</taxon>
        <taxon>Pseudomonadati</taxon>
        <taxon>Pseudomonadota</taxon>
        <taxon>Alphaproteobacteria</taxon>
        <taxon>Hyphomicrobiales</taxon>
        <taxon>Xanthobacteraceae</taxon>
        <taxon>Xanthobacter</taxon>
    </lineage>
</organism>
<comment type="caution">
    <text evidence="2">The sequence shown here is derived from an EMBL/GenBank/DDBJ whole genome shotgun (WGS) entry which is preliminary data.</text>
</comment>
<proteinExistence type="predicted"/>
<keyword evidence="3" id="KW-1185">Reference proteome</keyword>
<name>A0ABW6ZHS7_9HYPH</name>
<gene>
    <name evidence="2" type="ORF">V5F30_14260</name>
</gene>
<evidence type="ECO:0000313" key="3">
    <source>
        <dbReference type="Proteomes" id="UP001604043"/>
    </source>
</evidence>
<accession>A0ABW6ZHS7</accession>
<feature type="domain" description="DUF6968" evidence="1">
    <location>
        <begin position="5"/>
        <end position="98"/>
    </location>
</feature>
<reference evidence="2 3" key="1">
    <citation type="submission" date="2024-02" db="EMBL/GenBank/DDBJ databases">
        <title>Expansion and revision of Xanthobacter and proposal of Roseixanthobacter gen. nov.</title>
        <authorList>
            <person name="Soltysiak M.P.M."/>
            <person name="Jalihal A."/>
            <person name="Ory A."/>
            <person name="Chrisophersen C."/>
            <person name="Lee A.D."/>
            <person name="Boulton J."/>
            <person name="Springer M."/>
        </authorList>
    </citation>
    <scope>NUCLEOTIDE SEQUENCE [LARGE SCALE GENOMIC DNA]</scope>
    <source>
        <strain evidence="2 3">CB5</strain>
    </source>
</reference>
<sequence>MVILTHTLFIRGEAGDTPVEIRLYQPEHIVEDFGESWGCRFEIDWPDRTKSMVVHGYDALQALILSMMCVGVNLYVSEYHDDGLLYSPGREGGYGFPVTQNIRDVLVGSDKATFWPDAPISPRPA</sequence>
<evidence type="ECO:0000313" key="2">
    <source>
        <dbReference type="EMBL" id="MFG1253368.1"/>
    </source>
</evidence>
<dbReference type="RefSeq" id="WP_394009465.1">
    <property type="nucleotide sequence ID" value="NZ_JBAFUR010000003.1"/>
</dbReference>